<dbReference type="GeneID" id="69802485"/>
<accession>A0A1X1FGH3</accession>
<protein>
    <recommendedName>
        <fullName evidence="3">Transcriptional regulator</fullName>
    </recommendedName>
</protein>
<gene>
    <name evidence="1" type="ORF">FAM23169_00632</name>
</gene>
<evidence type="ECO:0008006" key="3">
    <source>
        <dbReference type="Google" id="ProtNLM"/>
    </source>
</evidence>
<proteinExistence type="predicted"/>
<comment type="caution">
    <text evidence="1">The sequence shown here is derived from an EMBL/GenBank/DDBJ whole genome shotgun (WGS) entry which is preliminary data.</text>
</comment>
<dbReference type="EMBL" id="MSBD01000012">
    <property type="protein sequence ID" value="ORN30502.1"/>
    <property type="molecule type" value="Genomic_DNA"/>
</dbReference>
<dbReference type="STRING" id="152331.FAM21731_00681"/>
<dbReference type="Proteomes" id="UP000193009">
    <property type="component" value="Unassembled WGS sequence"/>
</dbReference>
<name>A0A1X1FGH3_9LACO</name>
<reference evidence="1 2" key="1">
    <citation type="journal article" date="2017" name="Front. Microbiol.">
        <title>The Histidine Decarboxylase Gene Cluster of Lactobacillus parabuchneri Was Gained by Horizontal Gene Transfer and Is Mobile within the Species.</title>
        <authorList>
            <person name="Wuthrich D."/>
            <person name="Berthoud H."/>
            <person name="Wechsler D."/>
            <person name="Eugster E."/>
            <person name="Irmler S."/>
            <person name="Bruggmann R."/>
        </authorList>
    </citation>
    <scope>NUCLEOTIDE SEQUENCE [LARGE SCALE GENOMIC DNA]</scope>
    <source>
        <strain evidence="1 2">FAM23169</strain>
    </source>
</reference>
<dbReference type="OrthoDB" id="9801429at2"/>
<dbReference type="KEGG" id="lpar:FAM21731_00681"/>
<dbReference type="RefSeq" id="WP_138491131.1">
    <property type="nucleotide sequence ID" value="NZ_CAURXG010000001.1"/>
</dbReference>
<keyword evidence="2" id="KW-1185">Reference proteome</keyword>
<dbReference type="AlphaFoldDB" id="A0A1X1FGH3"/>
<organism evidence="1 2">
    <name type="scientific">Lentilactobacillus parabuchneri</name>
    <dbReference type="NCBI Taxonomy" id="152331"/>
    <lineage>
        <taxon>Bacteria</taxon>
        <taxon>Bacillati</taxon>
        <taxon>Bacillota</taxon>
        <taxon>Bacilli</taxon>
        <taxon>Lactobacillales</taxon>
        <taxon>Lactobacillaceae</taxon>
        <taxon>Lentilactobacillus</taxon>
    </lineage>
</organism>
<sequence>MMQSIHSKLRSYYSQLNEVTEKLDQDQLLVASELTPFQKSIAKDMVKSGLLEDMDERVYATHDVPIDDMLMRQLILGQGIYTGDTALYLWELSENFPYTIEMAVRMGYQAPSRRYPDWTQNVQFKQVREPRLSEDVREISVPDTTRKIQVYSPERVLVEMVKSPDHDIEAIKFGFNQYLKSSQKDLGTLLEVAERLNVLEKIQSLVGILL</sequence>
<evidence type="ECO:0000313" key="1">
    <source>
        <dbReference type="EMBL" id="ORN30502.1"/>
    </source>
</evidence>
<evidence type="ECO:0000313" key="2">
    <source>
        <dbReference type="Proteomes" id="UP000193009"/>
    </source>
</evidence>